<evidence type="ECO:0000259" key="5">
    <source>
        <dbReference type="Pfam" id="PF01168"/>
    </source>
</evidence>
<dbReference type="PANTHER" id="PTHR10146">
    <property type="entry name" value="PROLINE SYNTHETASE CO-TRANSCRIBED BACTERIAL HOMOLOG PROTEIN"/>
    <property type="match status" value="1"/>
</dbReference>
<dbReference type="CDD" id="cd06822">
    <property type="entry name" value="PLPDE_III_YBL036c_euk"/>
    <property type="match status" value="1"/>
</dbReference>
<feature type="domain" description="Alanine racemase N-terminal" evidence="5">
    <location>
        <begin position="8"/>
        <end position="234"/>
    </location>
</feature>
<name>A0A814EJ32_9BILA</name>
<evidence type="ECO:0000313" key="6">
    <source>
        <dbReference type="EMBL" id="CAF0971814.1"/>
    </source>
</evidence>
<dbReference type="InterPro" id="IPR001608">
    <property type="entry name" value="Ala_racemase_N"/>
</dbReference>
<dbReference type="SUPFAM" id="SSF51419">
    <property type="entry name" value="PLP-binding barrel"/>
    <property type="match status" value="1"/>
</dbReference>
<dbReference type="EMBL" id="CAJOBB010005664">
    <property type="protein sequence ID" value="CAF4136248.1"/>
    <property type="molecule type" value="Genomic_DNA"/>
</dbReference>
<dbReference type="EMBL" id="CAJNOE010000142">
    <property type="protein sequence ID" value="CAF0971814.1"/>
    <property type="molecule type" value="Genomic_DNA"/>
</dbReference>
<evidence type="ECO:0000313" key="7">
    <source>
        <dbReference type="EMBL" id="CAF4136248.1"/>
    </source>
</evidence>
<sequence>MSHLADNLKVILQRINELSQINQTSVRLIAISKTKPVEDIIELYHAGQRDFGENYVDELEKKSNDNLILTQCPDIRWHFVGHLQSNKVNRMLTRVPNLVCIQTIDSIDLADRLNNNLKQQSKTLNILLQINTSNEQQKSGIDQKDFLSLYEHIKLNCTQLICQGLMTIGSLDNVNVEDDSDFQVLIRCRKELCEKFNLSINDIELSMGMSNDYERAIQVGSTIVRVGSLIFGARH</sequence>
<evidence type="ECO:0000256" key="1">
    <source>
        <dbReference type="ARBA" id="ARBA00022898"/>
    </source>
</evidence>
<dbReference type="PIRSF" id="PIRSF004848">
    <property type="entry name" value="YBL036c_PLPDEIII"/>
    <property type="match status" value="1"/>
</dbReference>
<dbReference type="FunFam" id="3.20.20.10:FF:000018">
    <property type="entry name" value="Pyridoxal phosphate homeostasis protein"/>
    <property type="match status" value="1"/>
</dbReference>
<comment type="caution">
    <text evidence="6">The sequence shown here is derived from an EMBL/GenBank/DDBJ whole genome shotgun (WGS) entry which is preliminary data.</text>
</comment>
<dbReference type="Gene3D" id="3.20.20.10">
    <property type="entry name" value="Alanine racemase"/>
    <property type="match status" value="1"/>
</dbReference>
<comment type="cofactor">
    <cofactor evidence="3">
        <name>pyridoxal 5'-phosphate</name>
        <dbReference type="ChEBI" id="CHEBI:597326"/>
    </cofactor>
</comment>
<dbReference type="Pfam" id="PF01168">
    <property type="entry name" value="Ala_racemase_N"/>
    <property type="match status" value="1"/>
</dbReference>
<dbReference type="GO" id="GO:0030170">
    <property type="term" value="F:pyridoxal phosphate binding"/>
    <property type="evidence" value="ECO:0007669"/>
    <property type="project" value="UniProtKB-UniRule"/>
</dbReference>
<evidence type="ECO:0000256" key="2">
    <source>
        <dbReference type="HAMAP-Rule" id="MF_03225"/>
    </source>
</evidence>
<accession>A0A814EJ32</accession>
<feature type="modified residue" description="N6-(pyridoxal phosphate)lysine" evidence="2 3">
    <location>
        <position position="33"/>
    </location>
</feature>
<gene>
    <name evidence="6" type="ORF">IZO911_LOCUS16083</name>
    <name evidence="7" type="ORF">KXQ929_LOCUS36444</name>
</gene>
<protein>
    <recommendedName>
        <fullName evidence="2">Pyridoxal phosphate homeostasis protein</fullName>
        <shortName evidence="2">PLP homeostasis protein</shortName>
    </recommendedName>
</protein>
<dbReference type="PANTHER" id="PTHR10146:SF14">
    <property type="entry name" value="PYRIDOXAL PHOSPHATE HOMEOSTASIS PROTEIN"/>
    <property type="match status" value="1"/>
</dbReference>
<comment type="similarity">
    <text evidence="2 4">Belongs to the pyridoxal phosphate-binding protein YggS/PROSC family.</text>
</comment>
<organism evidence="6 8">
    <name type="scientific">Adineta steineri</name>
    <dbReference type="NCBI Taxonomy" id="433720"/>
    <lineage>
        <taxon>Eukaryota</taxon>
        <taxon>Metazoa</taxon>
        <taxon>Spiralia</taxon>
        <taxon>Gnathifera</taxon>
        <taxon>Rotifera</taxon>
        <taxon>Eurotatoria</taxon>
        <taxon>Bdelloidea</taxon>
        <taxon>Adinetida</taxon>
        <taxon>Adinetidae</taxon>
        <taxon>Adineta</taxon>
    </lineage>
</organism>
<dbReference type="InterPro" id="IPR011078">
    <property type="entry name" value="PyrdxlP_homeostasis"/>
</dbReference>
<reference evidence="6" key="1">
    <citation type="submission" date="2021-02" db="EMBL/GenBank/DDBJ databases">
        <authorList>
            <person name="Nowell W R."/>
        </authorList>
    </citation>
    <scope>NUCLEOTIDE SEQUENCE</scope>
</reference>
<comment type="function">
    <text evidence="2">Pyridoxal 5'-phosphate (PLP)-binding protein, which may be involved in intracellular homeostatic regulation of pyridoxal 5'-phosphate (PLP), the active form of vitamin B6.</text>
</comment>
<evidence type="ECO:0000313" key="8">
    <source>
        <dbReference type="Proteomes" id="UP000663860"/>
    </source>
</evidence>
<dbReference type="HAMAP" id="MF_02087">
    <property type="entry name" value="PLP_homeostasis"/>
    <property type="match status" value="1"/>
</dbReference>
<evidence type="ECO:0000256" key="3">
    <source>
        <dbReference type="PIRSR" id="PIRSR004848-1"/>
    </source>
</evidence>
<dbReference type="NCBIfam" id="TIGR00044">
    <property type="entry name" value="YggS family pyridoxal phosphate-dependent enzyme"/>
    <property type="match status" value="1"/>
</dbReference>
<proteinExistence type="inferred from homology"/>
<evidence type="ECO:0000256" key="4">
    <source>
        <dbReference type="RuleBase" id="RU004514"/>
    </source>
</evidence>
<dbReference type="Proteomes" id="UP000663868">
    <property type="component" value="Unassembled WGS sequence"/>
</dbReference>
<dbReference type="InterPro" id="IPR029066">
    <property type="entry name" value="PLP-binding_barrel"/>
</dbReference>
<dbReference type="Proteomes" id="UP000663860">
    <property type="component" value="Unassembled WGS sequence"/>
</dbReference>
<keyword evidence="1 2" id="KW-0663">Pyridoxal phosphate</keyword>
<dbReference type="AlphaFoldDB" id="A0A814EJ32"/>